<gene>
    <name evidence="1" type="ORF">METZ01_LOCUS492236</name>
</gene>
<proteinExistence type="predicted"/>
<dbReference type="EMBL" id="UINC01214242">
    <property type="protein sequence ID" value="SVE39382.1"/>
    <property type="molecule type" value="Genomic_DNA"/>
</dbReference>
<sequence length="94" mass="10163">MLVLTEEEFGALAGAVSTEFRRLQDLTDAGRTAVPLYIGERLRNAWGKLLKAWHPDVAEEALAGSDWVTLFDPSFTPPGAVAPAETSEGDAEVY</sequence>
<name>A0A383D4I0_9ZZZZ</name>
<organism evidence="1">
    <name type="scientific">marine metagenome</name>
    <dbReference type="NCBI Taxonomy" id="408172"/>
    <lineage>
        <taxon>unclassified sequences</taxon>
        <taxon>metagenomes</taxon>
        <taxon>ecological metagenomes</taxon>
    </lineage>
</organism>
<dbReference type="AlphaFoldDB" id="A0A383D4I0"/>
<accession>A0A383D4I0</accession>
<feature type="non-terminal residue" evidence="1">
    <location>
        <position position="94"/>
    </location>
</feature>
<evidence type="ECO:0000313" key="1">
    <source>
        <dbReference type="EMBL" id="SVE39382.1"/>
    </source>
</evidence>
<reference evidence="1" key="1">
    <citation type="submission" date="2018-05" db="EMBL/GenBank/DDBJ databases">
        <authorList>
            <person name="Lanie J.A."/>
            <person name="Ng W.-L."/>
            <person name="Kazmierczak K.M."/>
            <person name="Andrzejewski T.M."/>
            <person name="Davidsen T.M."/>
            <person name="Wayne K.J."/>
            <person name="Tettelin H."/>
            <person name="Glass J.I."/>
            <person name="Rusch D."/>
            <person name="Podicherti R."/>
            <person name="Tsui H.-C.T."/>
            <person name="Winkler M.E."/>
        </authorList>
    </citation>
    <scope>NUCLEOTIDE SEQUENCE</scope>
</reference>
<protein>
    <submittedName>
        <fullName evidence="1">Uncharacterized protein</fullName>
    </submittedName>
</protein>